<dbReference type="InterPro" id="IPR001611">
    <property type="entry name" value="Leu-rich_rpt"/>
</dbReference>
<feature type="chain" id="PRO_5002884126" description="non-specific serine/threonine protein kinase" evidence="18">
    <location>
        <begin position="28"/>
        <end position="945"/>
    </location>
</feature>
<protein>
    <recommendedName>
        <fullName evidence="3">non-specific serine/threonine protein kinase</fullName>
        <ecNumber evidence="3">2.7.11.1</ecNumber>
    </recommendedName>
</protein>
<evidence type="ECO:0000256" key="16">
    <source>
        <dbReference type="ARBA" id="ARBA00048679"/>
    </source>
</evidence>
<dbReference type="GO" id="GO:0004674">
    <property type="term" value="F:protein serine/threonine kinase activity"/>
    <property type="evidence" value="ECO:0007669"/>
    <property type="project" value="UniProtKB-KW"/>
</dbReference>
<keyword evidence="13 17" id="KW-0472">Membrane</keyword>
<dbReference type="FunFam" id="3.80.10.10:FF:000041">
    <property type="entry name" value="LRR receptor-like serine/threonine-protein kinase ERECTA"/>
    <property type="match status" value="1"/>
</dbReference>
<evidence type="ECO:0000256" key="13">
    <source>
        <dbReference type="ARBA" id="ARBA00023136"/>
    </source>
</evidence>
<comment type="catalytic activity">
    <reaction evidence="15">
        <text>L-threonyl-[protein] + ATP = O-phospho-L-threonyl-[protein] + ADP + H(+)</text>
        <dbReference type="Rhea" id="RHEA:46608"/>
        <dbReference type="Rhea" id="RHEA-COMP:11060"/>
        <dbReference type="Rhea" id="RHEA-COMP:11605"/>
        <dbReference type="ChEBI" id="CHEBI:15378"/>
        <dbReference type="ChEBI" id="CHEBI:30013"/>
        <dbReference type="ChEBI" id="CHEBI:30616"/>
        <dbReference type="ChEBI" id="CHEBI:61977"/>
        <dbReference type="ChEBI" id="CHEBI:456216"/>
        <dbReference type="EC" id="2.7.11.1"/>
    </reaction>
</comment>
<evidence type="ECO:0000313" key="21">
    <source>
        <dbReference type="EMBL" id="EEE61198.1"/>
    </source>
</evidence>
<dbReference type="Gene3D" id="3.80.10.10">
    <property type="entry name" value="Ribonuclease Inhibitor"/>
    <property type="match status" value="6"/>
</dbReference>
<dbReference type="Pfam" id="PF00560">
    <property type="entry name" value="LRR_1"/>
    <property type="match status" value="2"/>
</dbReference>
<dbReference type="SUPFAM" id="SSF52058">
    <property type="entry name" value="L domain-like"/>
    <property type="match status" value="3"/>
</dbReference>
<dbReference type="SMART" id="SM00369">
    <property type="entry name" value="LRR_TYP"/>
    <property type="match status" value="10"/>
</dbReference>
<comment type="subcellular location">
    <subcellularLocation>
        <location evidence="1">Cell membrane</location>
        <topology evidence="1">Single-pass type I membrane protein</topology>
    </subcellularLocation>
</comment>
<evidence type="ECO:0000256" key="5">
    <source>
        <dbReference type="ARBA" id="ARBA00022527"/>
    </source>
</evidence>
<dbReference type="InterPro" id="IPR032675">
    <property type="entry name" value="LRR_dom_sf"/>
</dbReference>
<dbReference type="InterPro" id="IPR013210">
    <property type="entry name" value="LRR_N_plant-typ"/>
</dbReference>
<evidence type="ECO:0000259" key="19">
    <source>
        <dbReference type="Pfam" id="PF08263"/>
    </source>
</evidence>
<proteinExistence type="inferred from homology"/>
<evidence type="ECO:0000256" key="8">
    <source>
        <dbReference type="ARBA" id="ARBA00022692"/>
    </source>
</evidence>
<organism evidence="21">
    <name type="scientific">Oryza sativa subsp. japonica</name>
    <name type="common">Rice</name>
    <dbReference type="NCBI Taxonomy" id="39947"/>
    <lineage>
        <taxon>Eukaryota</taxon>
        <taxon>Viridiplantae</taxon>
        <taxon>Streptophyta</taxon>
        <taxon>Embryophyta</taxon>
        <taxon>Tracheophyta</taxon>
        <taxon>Spermatophyta</taxon>
        <taxon>Magnoliopsida</taxon>
        <taxon>Liliopsida</taxon>
        <taxon>Poales</taxon>
        <taxon>Poaceae</taxon>
        <taxon>BOP clade</taxon>
        <taxon>Oryzoideae</taxon>
        <taxon>Oryzeae</taxon>
        <taxon>Oryzinae</taxon>
        <taxon>Oryza</taxon>
        <taxon>Oryza sativa</taxon>
    </lineage>
</organism>
<keyword evidence="4" id="KW-1003">Cell membrane</keyword>
<keyword evidence="7" id="KW-0808">Transferase</keyword>
<keyword evidence="8 17" id="KW-0812">Transmembrane</keyword>
<gene>
    <name evidence="21" type="ORF">OsJ_15207</name>
</gene>
<dbReference type="InterPro" id="IPR046956">
    <property type="entry name" value="RLP23-like"/>
</dbReference>
<dbReference type="PRINTS" id="PR00019">
    <property type="entry name" value="LEURICHRPT"/>
</dbReference>
<evidence type="ECO:0000256" key="9">
    <source>
        <dbReference type="ARBA" id="ARBA00022729"/>
    </source>
</evidence>
<feature type="transmembrane region" description="Helical" evidence="17">
    <location>
        <begin position="919"/>
        <end position="942"/>
    </location>
</feature>
<keyword evidence="9 18" id="KW-0732">Signal</keyword>
<keyword evidence="6" id="KW-0433">Leucine-rich repeat</keyword>
<dbReference type="PANTHER" id="PTHR48061">
    <property type="entry name" value="LEUCINE-RICH REPEAT RECEPTOR PROTEIN KINASE EMS1-LIKE-RELATED"/>
    <property type="match status" value="1"/>
</dbReference>
<dbReference type="Proteomes" id="UP000007752">
    <property type="component" value="Chromosome 4"/>
</dbReference>
<reference evidence="21" key="1">
    <citation type="journal article" date="2005" name="PLoS Biol.">
        <title>The genomes of Oryza sativa: a history of duplications.</title>
        <authorList>
            <person name="Yu J."/>
            <person name="Wang J."/>
            <person name="Lin W."/>
            <person name="Li S."/>
            <person name="Li H."/>
            <person name="Zhou J."/>
            <person name="Ni P."/>
            <person name="Dong W."/>
            <person name="Hu S."/>
            <person name="Zeng C."/>
            <person name="Zhang J."/>
            <person name="Zhang Y."/>
            <person name="Li R."/>
            <person name="Xu Z."/>
            <person name="Li S."/>
            <person name="Li X."/>
            <person name="Zheng H."/>
            <person name="Cong L."/>
            <person name="Lin L."/>
            <person name="Yin J."/>
            <person name="Geng J."/>
            <person name="Li G."/>
            <person name="Shi J."/>
            <person name="Liu J."/>
            <person name="Lv H."/>
            <person name="Li J."/>
            <person name="Wang J."/>
            <person name="Deng Y."/>
            <person name="Ran L."/>
            <person name="Shi X."/>
            <person name="Wang X."/>
            <person name="Wu Q."/>
            <person name="Li C."/>
            <person name="Ren X."/>
            <person name="Wang J."/>
            <person name="Wang X."/>
            <person name="Li D."/>
            <person name="Liu D."/>
            <person name="Zhang X."/>
            <person name="Ji Z."/>
            <person name="Zhao W."/>
            <person name="Sun Y."/>
            <person name="Zhang Z."/>
            <person name="Bao J."/>
            <person name="Han Y."/>
            <person name="Dong L."/>
            <person name="Ji J."/>
            <person name="Chen P."/>
            <person name="Wu S."/>
            <person name="Liu J."/>
            <person name="Xiao Y."/>
            <person name="Bu D."/>
            <person name="Tan J."/>
            <person name="Yang L."/>
            <person name="Ye C."/>
            <person name="Zhang J."/>
            <person name="Xu J."/>
            <person name="Zhou Y."/>
            <person name="Yu Y."/>
            <person name="Zhang B."/>
            <person name="Zhuang S."/>
            <person name="Wei H."/>
            <person name="Liu B."/>
            <person name="Lei M."/>
            <person name="Yu H."/>
            <person name="Li Y."/>
            <person name="Xu H."/>
            <person name="Wei S."/>
            <person name="He X."/>
            <person name="Fang L."/>
            <person name="Zhang Z."/>
            <person name="Zhang Y."/>
            <person name="Huang X."/>
            <person name="Su Z."/>
            <person name="Tong W."/>
            <person name="Li J."/>
            <person name="Tong Z."/>
            <person name="Li S."/>
            <person name="Ye J."/>
            <person name="Wang L."/>
            <person name="Fang L."/>
            <person name="Lei T."/>
            <person name="Chen C."/>
            <person name="Chen H."/>
            <person name="Xu Z."/>
            <person name="Li H."/>
            <person name="Huang H."/>
            <person name="Zhang F."/>
            <person name="Xu H."/>
            <person name="Li N."/>
            <person name="Zhao C."/>
            <person name="Li S."/>
            <person name="Dong L."/>
            <person name="Huang Y."/>
            <person name="Li L."/>
            <person name="Xi Y."/>
            <person name="Qi Q."/>
            <person name="Li W."/>
            <person name="Zhang B."/>
            <person name="Hu W."/>
            <person name="Zhang Y."/>
            <person name="Tian X."/>
            <person name="Jiao Y."/>
            <person name="Liang X."/>
            <person name="Jin J."/>
            <person name="Gao L."/>
            <person name="Zheng W."/>
            <person name="Hao B."/>
            <person name="Liu S."/>
            <person name="Wang W."/>
            <person name="Yuan L."/>
            <person name="Cao M."/>
            <person name="McDermott J."/>
            <person name="Samudrala R."/>
            <person name="Wang J."/>
            <person name="Wong G.K."/>
            <person name="Yang H."/>
        </authorList>
    </citation>
    <scope>NUCLEOTIDE SEQUENCE [LARGE SCALE GENOMIC DNA]</scope>
</reference>
<dbReference type="InterPro" id="IPR003591">
    <property type="entry name" value="Leu-rich_rpt_typical-subtyp"/>
</dbReference>
<evidence type="ECO:0000256" key="7">
    <source>
        <dbReference type="ARBA" id="ARBA00022679"/>
    </source>
</evidence>
<evidence type="ECO:0000256" key="14">
    <source>
        <dbReference type="ARBA" id="ARBA00023180"/>
    </source>
</evidence>
<dbReference type="GO" id="GO:0005886">
    <property type="term" value="C:plasma membrane"/>
    <property type="evidence" value="ECO:0007669"/>
    <property type="project" value="UniProtKB-SubCell"/>
</dbReference>
<evidence type="ECO:0000256" key="15">
    <source>
        <dbReference type="ARBA" id="ARBA00047899"/>
    </source>
</evidence>
<evidence type="ECO:0000256" key="12">
    <source>
        <dbReference type="ARBA" id="ARBA00022989"/>
    </source>
</evidence>
<dbReference type="Pfam" id="PF08263">
    <property type="entry name" value="LRRNT_2"/>
    <property type="match status" value="1"/>
</dbReference>
<sequence length="945" mass="100943">MERLHTSRNHVYGFIIILLLLVQATAAATSRCPAQQAAALLRLKRSFHHHHQPLLLPSWRAATDCCLWEGVSCDAASGVVVTALDLGGHGVHSPGGLDGAALFQLTSLRRLSLAGNDFGGAGLPASGLEGLAELTHLNLSNAGFAGQIPIGVGSLRELVSLDLSSMPLSFKQPSFRAVMANLTKLRELRLDGVDMSAAAAAAAGDWCDVLAESAPKLQLLTLQSCKLSGAIRSSFSRLGSLAVIDLSYNQGFSDASGEPFALSGEIPGFFAELSSLAILNLSNNGFNGSFPQGVFHLERLRVLDVSSNTNLSGSLPEFPAAGEASLEVLDLSETNFSGQIPGSIGNLKRLKMLDISGSNGRFSGALPDSISELTSLSFLDLSSSGFQLGELPASIGRMRSLSTLRLSECAISGEIPSSVGNLTRLRELDLSQNNLTGPITSINRKGAFLNLEILQLCCNSLSGPVPAFLFSLPRLEFISLMSNNLAGPLQEFDNPSPSLTSVYLNYNQLNGSIPRSFFQLMGLQTLDLSRNGLSGEVQLSYIWRLTNLSNLCLSANRLTVIADDEHIYNSSSSASLLQLNSLGLACCNMTKIPAILSGRVPPCLLDGHLTILKLRQNKFEGTLPDDTKGGCVSQTIDLNGNQLGGKLPRSLTNCNDLEILDVGNNNFVDSFPSWTGELPKLRVLVLRSNKFFGAVGGIPVDNGDRNRTQFSSLQIIDLASNNFSGSLQPQWFDSLKAMMVTREGDVRKALENNLSGKFYRDTVVVTYKGAATTFIRVLIAFTMIDFSDNAFTGNIPESIGRLTSLRGLNLSHNAFTGTIPSQLSGLAQLESLDLSLNQLSGEIPEVLVSLTSVGWLNLSYNRLEGAIPQGGQFQTFGSSSFEGNAALCGKPLSIRCNGSNAGPPSLEHSESWEARTETIVLYISVGSGFGLGFAMAFLFQVFRGK</sequence>
<evidence type="ECO:0000256" key="6">
    <source>
        <dbReference type="ARBA" id="ARBA00022614"/>
    </source>
</evidence>
<dbReference type="EMBL" id="CM000141">
    <property type="protein sequence ID" value="EEE61198.1"/>
    <property type="molecule type" value="Genomic_DNA"/>
</dbReference>
<comment type="catalytic activity">
    <reaction evidence="16">
        <text>L-seryl-[protein] + ATP = O-phospho-L-seryl-[protein] + ADP + H(+)</text>
        <dbReference type="Rhea" id="RHEA:17989"/>
        <dbReference type="Rhea" id="RHEA-COMP:9863"/>
        <dbReference type="Rhea" id="RHEA-COMP:11604"/>
        <dbReference type="ChEBI" id="CHEBI:15378"/>
        <dbReference type="ChEBI" id="CHEBI:29999"/>
        <dbReference type="ChEBI" id="CHEBI:30616"/>
        <dbReference type="ChEBI" id="CHEBI:83421"/>
        <dbReference type="ChEBI" id="CHEBI:456216"/>
        <dbReference type="EC" id="2.7.11.1"/>
    </reaction>
</comment>
<keyword evidence="14" id="KW-0325">Glycoprotein</keyword>
<dbReference type="AlphaFoldDB" id="B9FFR4"/>
<feature type="domain" description="Leucine-rich repeat-containing N-terminal plant-type" evidence="19">
    <location>
        <begin position="34"/>
        <end position="74"/>
    </location>
</feature>
<keyword evidence="5" id="KW-0723">Serine/threonine-protein kinase</keyword>
<evidence type="ECO:0000259" key="20">
    <source>
        <dbReference type="Pfam" id="PF23598"/>
    </source>
</evidence>
<feature type="signal peptide" evidence="18">
    <location>
        <begin position="1"/>
        <end position="27"/>
    </location>
</feature>
<evidence type="ECO:0000256" key="2">
    <source>
        <dbReference type="ARBA" id="ARBA00009592"/>
    </source>
</evidence>
<dbReference type="Pfam" id="PF23598">
    <property type="entry name" value="LRR_14"/>
    <property type="match status" value="1"/>
</dbReference>
<dbReference type="EC" id="2.7.11.1" evidence="3"/>
<keyword evidence="10" id="KW-0677">Repeat</keyword>
<keyword evidence="11" id="KW-0418">Kinase</keyword>
<evidence type="ECO:0000256" key="3">
    <source>
        <dbReference type="ARBA" id="ARBA00012513"/>
    </source>
</evidence>
<dbReference type="Pfam" id="PF13516">
    <property type="entry name" value="LRR_6"/>
    <property type="match status" value="1"/>
</dbReference>
<dbReference type="InterPro" id="IPR055414">
    <property type="entry name" value="LRR_R13L4/SHOC2-like"/>
</dbReference>
<feature type="domain" description="Disease resistance R13L4/SHOC-2-like LRR" evidence="20">
    <location>
        <begin position="326"/>
        <end position="556"/>
    </location>
</feature>
<dbReference type="Pfam" id="PF13855">
    <property type="entry name" value="LRR_8"/>
    <property type="match status" value="1"/>
</dbReference>
<evidence type="ECO:0000256" key="4">
    <source>
        <dbReference type="ARBA" id="ARBA00022475"/>
    </source>
</evidence>
<evidence type="ECO:0000256" key="18">
    <source>
        <dbReference type="SAM" id="SignalP"/>
    </source>
</evidence>
<reference evidence="21" key="2">
    <citation type="submission" date="2008-12" db="EMBL/GenBank/DDBJ databases">
        <title>Improved gene annotation of the rice (Oryza sativa) genomes.</title>
        <authorList>
            <person name="Wang J."/>
            <person name="Li R."/>
            <person name="Fan W."/>
            <person name="Huang Q."/>
            <person name="Zhang J."/>
            <person name="Zhou Y."/>
            <person name="Hu Y."/>
            <person name="Zi S."/>
            <person name="Li J."/>
            <person name="Ni P."/>
            <person name="Zheng H."/>
            <person name="Zhang Y."/>
            <person name="Zhao M."/>
            <person name="Hao Q."/>
            <person name="McDermott J."/>
            <person name="Samudrala R."/>
            <person name="Kristiansen K."/>
            <person name="Wong G.K.-S."/>
        </authorList>
    </citation>
    <scope>NUCLEOTIDE SEQUENCE</scope>
</reference>
<dbReference type="FunFam" id="3.80.10.10:FF:000095">
    <property type="entry name" value="LRR receptor-like serine/threonine-protein kinase GSO1"/>
    <property type="match status" value="1"/>
</dbReference>
<evidence type="ECO:0000256" key="1">
    <source>
        <dbReference type="ARBA" id="ARBA00004251"/>
    </source>
</evidence>
<evidence type="ECO:0000256" key="17">
    <source>
        <dbReference type="SAM" id="Phobius"/>
    </source>
</evidence>
<evidence type="ECO:0000256" key="10">
    <source>
        <dbReference type="ARBA" id="ARBA00022737"/>
    </source>
</evidence>
<keyword evidence="12 17" id="KW-1133">Transmembrane helix</keyword>
<accession>B9FFR4</accession>
<evidence type="ECO:0000256" key="11">
    <source>
        <dbReference type="ARBA" id="ARBA00022777"/>
    </source>
</evidence>
<dbReference type="PANTHER" id="PTHR48061:SF2">
    <property type="entry name" value="RECEPTOR LIKE PROTEIN 30-LIKE"/>
    <property type="match status" value="1"/>
</dbReference>
<name>B9FFR4_ORYSJ</name>
<comment type="similarity">
    <text evidence="2">Belongs to the RLP family.</text>
</comment>